<dbReference type="Pfam" id="PF00732">
    <property type="entry name" value="GMC_oxred_N"/>
    <property type="match status" value="1"/>
</dbReference>
<dbReference type="PANTHER" id="PTHR46056:SF12">
    <property type="entry name" value="LONG-CHAIN-ALCOHOL OXIDASE"/>
    <property type="match status" value="1"/>
</dbReference>
<evidence type="ECO:0000313" key="8">
    <source>
        <dbReference type="Proteomes" id="UP000019146"/>
    </source>
</evidence>
<organism evidence="7 8">
    <name type="scientific">Paraburkholderia caribensis MBA4</name>
    <dbReference type="NCBI Taxonomy" id="1323664"/>
    <lineage>
        <taxon>Bacteria</taxon>
        <taxon>Pseudomonadati</taxon>
        <taxon>Pseudomonadota</taxon>
        <taxon>Betaproteobacteria</taxon>
        <taxon>Burkholderiales</taxon>
        <taxon>Burkholderiaceae</taxon>
        <taxon>Paraburkholderia</taxon>
    </lineage>
</organism>
<accession>A0A0P0RGB2</accession>
<dbReference type="InterPro" id="IPR000172">
    <property type="entry name" value="GMC_OxRdtase_N"/>
</dbReference>
<keyword evidence="3" id="KW-0274">FAD</keyword>
<evidence type="ECO:0000259" key="6">
    <source>
        <dbReference type="Pfam" id="PF05199"/>
    </source>
</evidence>
<dbReference type="GO" id="GO:0016614">
    <property type="term" value="F:oxidoreductase activity, acting on CH-OH group of donors"/>
    <property type="evidence" value="ECO:0007669"/>
    <property type="project" value="InterPro"/>
</dbReference>
<dbReference type="KEGG" id="bcai:K788_0008120"/>
<dbReference type="RefSeq" id="WP_036000169.1">
    <property type="nucleotide sequence ID" value="NZ_CP012747.1"/>
</dbReference>
<evidence type="ECO:0000259" key="5">
    <source>
        <dbReference type="Pfam" id="PF00732"/>
    </source>
</evidence>
<evidence type="ECO:0000313" key="7">
    <source>
        <dbReference type="EMBL" id="ALL67537.1"/>
    </source>
</evidence>
<keyword evidence="4" id="KW-0560">Oxidoreductase</keyword>
<evidence type="ECO:0000256" key="3">
    <source>
        <dbReference type="ARBA" id="ARBA00022827"/>
    </source>
</evidence>
<dbReference type="Pfam" id="PF05199">
    <property type="entry name" value="GMC_oxred_C"/>
    <property type="match status" value="1"/>
</dbReference>
<sequence>MDDNNKVHFSHNDARAVVIIGSGAGGGTLANELAQKGIDVIVLEAGKMHTQGDFTTDEWGSFSMLSWLDKRTTSGSWRIATDFPNLPAWICKTVGGTTTHWAGASLRFQPHEFKAKTNYGTIKDANLLDWPVTSEEMAPWYDRAEKKMGVTRTNGLPGLPGNNNFKVMYNGATKVGYKECNTGHMATNSVVRDDRAHCFQRGFCFQGCRTGAKWSTLYTEIPRAQATGHMELRTQAQVVKIETDAKGKASAVVYYDAAGKLQRQKARIVAVAGNAIETPRLLLNSHSSRFPDGLANSSGQVGRNYMRHTTGSVYAVFNDKVDMYKGTTMAGIIEDEARFDTSRGFAGGYHMETVSLGLPFYAAFLDPGAWGADFTQAMDAYPYTAGMWIVGEDMPRETNRITLNNDVKDQYGLPVPNVHFDDHPNDEAMREHGFKQGSAVYQAAGAKTVYRVPPYPSTHNLGTARMSAKPQDGVCNRFGQTHDVPNLFISDGSQFTTGAAENPTLTIVTLAIRQADYIAGQMNRRTI</sequence>
<feature type="domain" description="Glucose-methanol-choline oxidoreductase C-terminal" evidence="6">
    <location>
        <begin position="395"/>
        <end position="511"/>
    </location>
</feature>
<dbReference type="AlphaFoldDB" id="A0A0P0RGB2"/>
<dbReference type="GeneID" id="69971353"/>
<evidence type="ECO:0000256" key="4">
    <source>
        <dbReference type="ARBA" id="ARBA00023002"/>
    </source>
</evidence>
<feature type="domain" description="Glucose-methanol-choline oxidoreductase N-terminal" evidence="5">
    <location>
        <begin position="90"/>
        <end position="309"/>
    </location>
</feature>
<dbReference type="Proteomes" id="UP000019146">
    <property type="component" value="Chromosome 2"/>
</dbReference>
<dbReference type="InterPro" id="IPR007867">
    <property type="entry name" value="GMC_OxRtase_C"/>
</dbReference>
<comment type="similarity">
    <text evidence="1">Belongs to the GMC oxidoreductase family.</text>
</comment>
<dbReference type="GO" id="GO:0050660">
    <property type="term" value="F:flavin adenine dinucleotide binding"/>
    <property type="evidence" value="ECO:0007669"/>
    <property type="project" value="InterPro"/>
</dbReference>
<dbReference type="SUPFAM" id="SSF51905">
    <property type="entry name" value="FAD/NAD(P)-binding domain"/>
    <property type="match status" value="1"/>
</dbReference>
<dbReference type="Gene3D" id="3.50.50.60">
    <property type="entry name" value="FAD/NAD(P)-binding domain"/>
    <property type="match status" value="2"/>
</dbReference>
<name>A0A0P0RGB2_9BURK</name>
<dbReference type="EMBL" id="CP012747">
    <property type="protein sequence ID" value="ALL67537.1"/>
    <property type="molecule type" value="Genomic_DNA"/>
</dbReference>
<keyword evidence="2" id="KW-0285">Flavoprotein</keyword>
<dbReference type="InterPro" id="IPR036188">
    <property type="entry name" value="FAD/NAD-bd_sf"/>
</dbReference>
<proteinExistence type="inferred from homology"/>
<evidence type="ECO:0000256" key="2">
    <source>
        <dbReference type="ARBA" id="ARBA00022630"/>
    </source>
</evidence>
<evidence type="ECO:0000256" key="1">
    <source>
        <dbReference type="ARBA" id="ARBA00010790"/>
    </source>
</evidence>
<dbReference type="PANTHER" id="PTHR46056">
    <property type="entry name" value="LONG-CHAIN-ALCOHOL OXIDASE"/>
    <property type="match status" value="1"/>
</dbReference>
<dbReference type="SUPFAM" id="SSF54373">
    <property type="entry name" value="FAD-linked reductases, C-terminal domain"/>
    <property type="match status" value="1"/>
</dbReference>
<reference evidence="7 8" key="1">
    <citation type="journal article" date="2014" name="Genome Announc.">
        <title>Draft Genome Sequence of the Haloacid-Degrading Burkholderia caribensis Strain MBA4.</title>
        <authorList>
            <person name="Pan Y."/>
            <person name="Kong K.F."/>
            <person name="Tsang J.S."/>
        </authorList>
    </citation>
    <scope>NUCLEOTIDE SEQUENCE [LARGE SCALE GENOMIC DNA]</scope>
    <source>
        <strain evidence="7 8">MBA4</strain>
    </source>
</reference>
<gene>
    <name evidence="7" type="ORF">K788_0008120</name>
</gene>
<protein>
    <submittedName>
        <fullName evidence="7">Glucose-methanol-choline (GMC) oxidoreductase:NAD binding site</fullName>
    </submittedName>
</protein>